<proteinExistence type="predicted"/>
<name>A0A072PVT1_9EURO</name>
<dbReference type="Proteomes" id="UP000027920">
    <property type="component" value="Unassembled WGS sequence"/>
</dbReference>
<accession>A0A072PVT1</accession>
<keyword evidence="2" id="KW-0472">Membrane</keyword>
<evidence type="ECO:0000256" key="1">
    <source>
        <dbReference type="SAM" id="MobiDB-lite"/>
    </source>
</evidence>
<evidence type="ECO:0000313" key="3">
    <source>
        <dbReference type="EMBL" id="KEF63822.1"/>
    </source>
</evidence>
<dbReference type="EMBL" id="AMGV01000001">
    <property type="protein sequence ID" value="KEF63822.1"/>
    <property type="molecule type" value="Genomic_DNA"/>
</dbReference>
<feature type="transmembrane region" description="Helical" evidence="2">
    <location>
        <begin position="15"/>
        <end position="39"/>
    </location>
</feature>
<organism evidence="3 4">
    <name type="scientific">Exophiala aquamarina CBS 119918</name>
    <dbReference type="NCBI Taxonomy" id="1182545"/>
    <lineage>
        <taxon>Eukaryota</taxon>
        <taxon>Fungi</taxon>
        <taxon>Dikarya</taxon>
        <taxon>Ascomycota</taxon>
        <taxon>Pezizomycotina</taxon>
        <taxon>Eurotiomycetes</taxon>
        <taxon>Chaetothyriomycetidae</taxon>
        <taxon>Chaetothyriales</taxon>
        <taxon>Herpotrichiellaceae</taxon>
        <taxon>Exophiala</taxon>
    </lineage>
</organism>
<dbReference type="HOGENOM" id="CLU_065434_0_1_1"/>
<feature type="compositionally biased region" description="Polar residues" evidence="1">
    <location>
        <begin position="273"/>
        <end position="286"/>
    </location>
</feature>
<evidence type="ECO:0000256" key="2">
    <source>
        <dbReference type="SAM" id="Phobius"/>
    </source>
</evidence>
<evidence type="ECO:0000313" key="4">
    <source>
        <dbReference type="Proteomes" id="UP000027920"/>
    </source>
</evidence>
<feature type="compositionally biased region" description="Pro residues" evidence="1">
    <location>
        <begin position="322"/>
        <end position="339"/>
    </location>
</feature>
<dbReference type="GeneID" id="25276746"/>
<sequence>MAKLFLSRRWRPNKWPFFVLLGIELPLTVALLALFGIAAPNLYRKKLWQDGADNGFNSSPSTGLYAAANYQPYTTPKVWSQFITNFNVVIAVLSMFIMLVKAIMYMLHVFPPVLSALVHGVILALYSVSLAYQASSDTSDPLHPQNGPPWYVTKSCSVTRNKSLVGYCRQAKASFACTCAALGIFVVYFVFAVWSCFPSKAQREEYNERKRLQAEKYAGLETIPDSKTGRATASYPVPDTPGFQGGLNPMTPRTLAFNTLGGTKDLPLRSHFSTPNVQPTSPTYNIRSPDIQRSPMSPGFVDRAGMEDNETTGKAIELSPSSPQPANPYFPPPPKSSKK</sequence>
<gene>
    <name evidence="3" type="ORF">A1O9_01800</name>
</gene>
<dbReference type="VEuPathDB" id="FungiDB:A1O9_01800"/>
<keyword evidence="2" id="KW-1133">Transmembrane helix</keyword>
<protein>
    <submittedName>
        <fullName evidence="3">Uncharacterized protein</fullName>
    </submittedName>
</protein>
<dbReference type="RefSeq" id="XP_013266412.1">
    <property type="nucleotide sequence ID" value="XM_013410958.1"/>
</dbReference>
<feature type="transmembrane region" description="Helical" evidence="2">
    <location>
        <begin position="113"/>
        <end position="132"/>
    </location>
</feature>
<feature type="transmembrane region" description="Helical" evidence="2">
    <location>
        <begin position="86"/>
        <end position="107"/>
    </location>
</feature>
<keyword evidence="4" id="KW-1185">Reference proteome</keyword>
<dbReference type="STRING" id="1182545.A0A072PVT1"/>
<keyword evidence="2" id="KW-0812">Transmembrane</keyword>
<dbReference type="AlphaFoldDB" id="A0A072PVT1"/>
<reference evidence="3 4" key="1">
    <citation type="submission" date="2013-03" db="EMBL/GenBank/DDBJ databases">
        <title>The Genome Sequence of Exophiala aquamarina CBS 119918.</title>
        <authorList>
            <consortium name="The Broad Institute Genomics Platform"/>
            <person name="Cuomo C."/>
            <person name="de Hoog S."/>
            <person name="Gorbushina A."/>
            <person name="Walker B."/>
            <person name="Young S.K."/>
            <person name="Zeng Q."/>
            <person name="Gargeya S."/>
            <person name="Fitzgerald M."/>
            <person name="Haas B."/>
            <person name="Abouelleil A."/>
            <person name="Allen A.W."/>
            <person name="Alvarado L."/>
            <person name="Arachchi H.M."/>
            <person name="Berlin A.M."/>
            <person name="Chapman S.B."/>
            <person name="Gainer-Dewar J."/>
            <person name="Goldberg J."/>
            <person name="Griggs A."/>
            <person name="Gujja S."/>
            <person name="Hansen M."/>
            <person name="Howarth C."/>
            <person name="Imamovic A."/>
            <person name="Ireland A."/>
            <person name="Larimer J."/>
            <person name="McCowan C."/>
            <person name="Murphy C."/>
            <person name="Pearson M."/>
            <person name="Poon T.W."/>
            <person name="Priest M."/>
            <person name="Roberts A."/>
            <person name="Saif S."/>
            <person name="Shea T."/>
            <person name="Sisk P."/>
            <person name="Sykes S."/>
            <person name="Wortman J."/>
            <person name="Nusbaum C."/>
            <person name="Birren B."/>
        </authorList>
    </citation>
    <scope>NUCLEOTIDE SEQUENCE [LARGE SCALE GENOMIC DNA]</scope>
    <source>
        <strain evidence="3 4">CBS 119918</strain>
    </source>
</reference>
<feature type="region of interest" description="Disordered" evidence="1">
    <location>
        <begin position="273"/>
        <end position="339"/>
    </location>
</feature>
<comment type="caution">
    <text evidence="3">The sequence shown here is derived from an EMBL/GenBank/DDBJ whole genome shotgun (WGS) entry which is preliminary data.</text>
</comment>
<feature type="transmembrane region" description="Helical" evidence="2">
    <location>
        <begin position="173"/>
        <end position="194"/>
    </location>
</feature>
<dbReference type="OrthoDB" id="5352400at2759"/>